<dbReference type="PANTHER" id="PTHR13161">
    <property type="entry name" value="SPLICING FACTOR SUPPRESSOR OF WHITE APRICOT"/>
    <property type="match status" value="1"/>
</dbReference>
<evidence type="ECO:0000256" key="7">
    <source>
        <dbReference type="SAM" id="MobiDB-lite"/>
    </source>
</evidence>
<proteinExistence type="predicted"/>
<dbReference type="Proteomes" id="UP001497392">
    <property type="component" value="Unassembled WGS sequence"/>
</dbReference>
<dbReference type="SMART" id="SM00648">
    <property type="entry name" value="SWAP"/>
    <property type="match status" value="2"/>
</dbReference>
<feature type="region of interest" description="Disordered" evidence="7">
    <location>
        <begin position="495"/>
        <end position="566"/>
    </location>
</feature>
<dbReference type="PANTHER" id="PTHR13161:SF15">
    <property type="entry name" value="SPLICING FACTOR, SUPPRESSOR OF WHITE-APRICOT HOMOLOG"/>
    <property type="match status" value="1"/>
</dbReference>
<feature type="domain" description="SURP motif" evidence="8">
    <location>
        <begin position="180"/>
        <end position="222"/>
    </location>
</feature>
<gene>
    <name evidence="9" type="primary">g11500</name>
    <name evidence="9" type="ORF">VP750_LOCUS10284</name>
</gene>
<dbReference type="InterPro" id="IPR019147">
    <property type="entry name" value="SWAP_N_domain"/>
</dbReference>
<dbReference type="SMART" id="SM01141">
    <property type="entry name" value="DRY_EERY"/>
    <property type="match status" value="1"/>
</dbReference>
<organism evidence="9 10">
    <name type="scientific">Coccomyxa viridis</name>
    <dbReference type="NCBI Taxonomy" id="1274662"/>
    <lineage>
        <taxon>Eukaryota</taxon>
        <taxon>Viridiplantae</taxon>
        <taxon>Chlorophyta</taxon>
        <taxon>core chlorophytes</taxon>
        <taxon>Trebouxiophyceae</taxon>
        <taxon>Trebouxiophyceae incertae sedis</taxon>
        <taxon>Coccomyxaceae</taxon>
        <taxon>Coccomyxa</taxon>
    </lineage>
</organism>
<evidence type="ECO:0000256" key="6">
    <source>
        <dbReference type="ARBA" id="ARBA00023187"/>
    </source>
</evidence>
<keyword evidence="2" id="KW-0677">Repeat</keyword>
<feature type="compositionally biased region" description="Basic residues" evidence="7">
    <location>
        <begin position="797"/>
        <end position="813"/>
    </location>
</feature>
<feature type="compositionally biased region" description="Low complexity" evidence="7">
    <location>
        <begin position="714"/>
        <end position="725"/>
    </location>
</feature>
<feature type="region of interest" description="Disordered" evidence="7">
    <location>
        <begin position="634"/>
        <end position="891"/>
    </location>
</feature>
<comment type="caution">
    <text evidence="9">The sequence shown here is derived from an EMBL/GenBank/DDBJ whole genome shotgun (WGS) entry which is preliminary data.</text>
</comment>
<name>A0ABP1GCG9_9CHLO</name>
<protein>
    <submittedName>
        <fullName evidence="9">G11500 protein</fullName>
    </submittedName>
</protein>
<feature type="compositionally biased region" description="Low complexity" evidence="7">
    <location>
        <begin position="348"/>
        <end position="358"/>
    </location>
</feature>
<feature type="region of interest" description="Disordered" evidence="7">
    <location>
        <begin position="445"/>
        <end position="467"/>
    </location>
</feature>
<evidence type="ECO:0000256" key="4">
    <source>
        <dbReference type="ARBA" id="ARBA00023015"/>
    </source>
</evidence>
<evidence type="ECO:0000256" key="1">
    <source>
        <dbReference type="ARBA" id="ARBA00022664"/>
    </source>
</evidence>
<accession>A0ABP1GCG9</accession>
<evidence type="ECO:0000313" key="10">
    <source>
        <dbReference type="Proteomes" id="UP001497392"/>
    </source>
</evidence>
<feature type="compositionally biased region" description="Basic and acidic residues" evidence="7">
    <location>
        <begin position="330"/>
        <end position="343"/>
    </location>
</feature>
<keyword evidence="4" id="KW-0805">Transcription regulation</keyword>
<keyword evidence="3" id="KW-0694">RNA-binding</keyword>
<feature type="compositionally biased region" description="Low complexity" evidence="7">
    <location>
        <begin position="741"/>
        <end position="756"/>
    </location>
</feature>
<keyword evidence="10" id="KW-1185">Reference proteome</keyword>
<feature type="compositionally biased region" description="Basic and acidic residues" evidence="7">
    <location>
        <begin position="834"/>
        <end position="859"/>
    </location>
</feature>
<reference evidence="9 10" key="1">
    <citation type="submission" date="2024-06" db="EMBL/GenBank/DDBJ databases">
        <authorList>
            <person name="Kraege A."/>
            <person name="Thomma B."/>
        </authorList>
    </citation>
    <scope>NUCLEOTIDE SEQUENCE [LARGE SCALE GENOMIC DNA]</scope>
</reference>
<dbReference type="InterPro" id="IPR035967">
    <property type="entry name" value="SWAP/Surp_sf"/>
</dbReference>
<feature type="compositionally biased region" description="Low complexity" evidence="7">
    <location>
        <begin position="283"/>
        <end position="296"/>
    </location>
</feature>
<dbReference type="Pfam" id="PF09750">
    <property type="entry name" value="DRY_EERY"/>
    <property type="match status" value="1"/>
</dbReference>
<feature type="region of interest" description="Disordered" evidence="7">
    <location>
        <begin position="109"/>
        <end position="128"/>
    </location>
</feature>
<dbReference type="EMBL" id="CAXHTA020000018">
    <property type="protein sequence ID" value="CAL5228378.1"/>
    <property type="molecule type" value="Genomic_DNA"/>
</dbReference>
<feature type="compositionally biased region" description="Basic residues" evidence="7">
    <location>
        <begin position="823"/>
        <end position="833"/>
    </location>
</feature>
<keyword evidence="1" id="KW-0507">mRNA processing</keyword>
<feature type="domain" description="SURP motif" evidence="8">
    <location>
        <begin position="367"/>
        <end position="414"/>
    </location>
</feature>
<evidence type="ECO:0000313" key="9">
    <source>
        <dbReference type="EMBL" id="CAL5228378.1"/>
    </source>
</evidence>
<evidence type="ECO:0000259" key="8">
    <source>
        <dbReference type="PROSITE" id="PS50128"/>
    </source>
</evidence>
<sequence length="915" mass="99446">MSKRRKEPLGPFAGVDRLPPQGLPHDTFGVLGTKLTLHEDALGTISSAVENTLLHLGNDENILVDRFDVRLLLDDISGVTSIRPSSARAVADQELEDELDEERYADLSNTHEVDPAVSPSSSADKALEPGTSYQAVGLSYGEDSSVRSDLEAAALFNPGFDVPFEHQHAMRGMTEQHHKVMMQTARFVRHEGDQLELVLRIRQGHNASFAFLRPDSPLYDYYRWLVHAQPQARKAIASEAIPAAAAAEEQHEEPGGALSHLISMYGASQEASHDDSDSTSPKGNADAAGALDSGSGPVLAMPAGQGVGDHPVHEGPSQPAEAIPAANSIKQEHDKRVDDRAGGEEVAEQAAQQAQRAEQPPPEVQGIVAKLLAFVKMPIREKSGVKFEASIRKREASNPRFGFLLPGHPFHNYYREQIVAMLGEEKAAEVLATLPAADMASTPLEEELSASSAACPPLAPRPQPSGEAVQVTIRSNPSLAKIAFARRQNPLAKAAFPSNTEAGDEQKPDQAAMSSPEEAVVVAPEGSQANAGDGRVVEKDIHDGSSDDSQESTENARDCDISPGQSDVLLEGDAEQRAQCASAELAKAFDKGQGVEAALQAAAEADARKADEALKAERRRLAMQLLAARRSEVETARREERSAPTAQAIAGHRLALLAEESDSRDGEPQAEETEAGEIAIAKSDNIPPGAQVRTVSLPKLEEVIRPPPPKQETSSESSSSSSSSSRGYDDRSHRKRDRSGQRSPGSGHRPGSPGRQLSQRERKRSAARSTEWGTKQKSRRSATHSFDKDTSSDRDDRHRRKSSSQKERRHAKRSREGADSRERHSHKRPKHRKEASSKWEERPRSHSKGLDEPRSSKSEAKHRHKSVKRHDWGNTRTESKQEVASPGREFRGNVVSVSEVPNDLRARIKAMLAQS</sequence>
<keyword evidence="6" id="KW-0508">mRNA splicing</keyword>
<dbReference type="SUPFAM" id="SSF109905">
    <property type="entry name" value="Surp module (SWAP domain)"/>
    <property type="match status" value="2"/>
</dbReference>
<dbReference type="InterPro" id="IPR040397">
    <property type="entry name" value="SWAP"/>
</dbReference>
<evidence type="ECO:0000256" key="2">
    <source>
        <dbReference type="ARBA" id="ARBA00022737"/>
    </source>
</evidence>
<keyword evidence="5" id="KW-0804">Transcription</keyword>
<dbReference type="Pfam" id="PF01805">
    <property type="entry name" value="Surp"/>
    <property type="match status" value="2"/>
</dbReference>
<dbReference type="InterPro" id="IPR000061">
    <property type="entry name" value="Surp"/>
</dbReference>
<evidence type="ECO:0000256" key="5">
    <source>
        <dbReference type="ARBA" id="ARBA00023163"/>
    </source>
</evidence>
<feature type="region of interest" description="Disordered" evidence="7">
    <location>
        <begin position="266"/>
        <end position="362"/>
    </location>
</feature>
<dbReference type="Gene3D" id="1.10.10.790">
    <property type="entry name" value="Surp module"/>
    <property type="match status" value="2"/>
</dbReference>
<evidence type="ECO:0000256" key="3">
    <source>
        <dbReference type="ARBA" id="ARBA00022884"/>
    </source>
</evidence>
<feature type="compositionally biased region" description="Basic and acidic residues" evidence="7">
    <location>
        <begin position="535"/>
        <end position="545"/>
    </location>
</feature>
<feature type="compositionally biased region" description="Basic and acidic residues" evidence="7">
    <location>
        <begin position="869"/>
        <end position="881"/>
    </location>
</feature>
<feature type="compositionally biased region" description="Basic and acidic residues" evidence="7">
    <location>
        <begin position="785"/>
        <end position="796"/>
    </location>
</feature>
<dbReference type="PROSITE" id="PS50128">
    <property type="entry name" value="SURP"/>
    <property type="match status" value="2"/>
</dbReference>